<feature type="transmembrane region" description="Helical" evidence="1">
    <location>
        <begin position="293"/>
        <end position="314"/>
    </location>
</feature>
<keyword evidence="4" id="KW-1185">Reference proteome</keyword>
<evidence type="ECO:0000256" key="1">
    <source>
        <dbReference type="SAM" id="Phobius"/>
    </source>
</evidence>
<dbReference type="InterPro" id="IPR032523">
    <property type="entry name" value="CcmF_C"/>
</dbReference>
<evidence type="ECO:0000313" key="4">
    <source>
        <dbReference type="Proteomes" id="UP000198535"/>
    </source>
</evidence>
<protein>
    <submittedName>
        <fullName evidence="3">Cytochrome c-type biogenesis protein CcmF C-terminal</fullName>
    </submittedName>
</protein>
<reference evidence="4" key="1">
    <citation type="submission" date="2016-10" db="EMBL/GenBank/DDBJ databases">
        <authorList>
            <person name="Varghese N."/>
            <person name="Submissions S."/>
        </authorList>
    </citation>
    <scope>NUCLEOTIDE SEQUENCE [LARGE SCALE GENOMIC DNA]</scope>
    <source>
        <strain evidence="4">Mob M</strain>
    </source>
</reference>
<name>A0A1I4U3Q6_9EURY</name>
<feature type="transmembrane region" description="Helical" evidence="1">
    <location>
        <begin position="73"/>
        <end position="91"/>
    </location>
</feature>
<dbReference type="Pfam" id="PF16327">
    <property type="entry name" value="CcmF_C"/>
    <property type="match status" value="1"/>
</dbReference>
<dbReference type="Proteomes" id="UP000198535">
    <property type="component" value="Unassembled WGS sequence"/>
</dbReference>
<keyword evidence="1" id="KW-1133">Transmembrane helix</keyword>
<gene>
    <name evidence="3" type="ORF">SAMN04488696_2543</name>
</gene>
<feature type="transmembrane region" description="Helical" evidence="1">
    <location>
        <begin position="124"/>
        <end position="141"/>
    </location>
</feature>
<feature type="domain" description="Cytochrome c-type biogenesis protein CcmF C-terminal" evidence="2">
    <location>
        <begin position="28"/>
        <end position="310"/>
    </location>
</feature>
<proteinExistence type="predicted"/>
<evidence type="ECO:0000259" key="2">
    <source>
        <dbReference type="Pfam" id="PF16327"/>
    </source>
</evidence>
<evidence type="ECO:0000313" key="3">
    <source>
        <dbReference type="EMBL" id="SFM83648.1"/>
    </source>
</evidence>
<dbReference type="EMBL" id="FOUJ01000006">
    <property type="protein sequence ID" value="SFM83648.1"/>
    <property type="molecule type" value="Genomic_DNA"/>
</dbReference>
<dbReference type="AlphaFoldDB" id="A0A1I4U3Q6"/>
<dbReference type="STRING" id="487685.SAMN04488696_2543"/>
<feature type="transmembrane region" description="Helical" evidence="1">
    <location>
        <begin position="96"/>
        <end position="118"/>
    </location>
</feature>
<feature type="transmembrane region" description="Helical" evidence="1">
    <location>
        <begin position="29"/>
        <end position="53"/>
    </location>
</feature>
<feature type="transmembrane region" description="Helical" evidence="1">
    <location>
        <begin position="162"/>
        <end position="181"/>
    </location>
</feature>
<organism evidence="3 4">
    <name type="scientific">Methanolobus profundi</name>
    <dbReference type="NCBI Taxonomy" id="487685"/>
    <lineage>
        <taxon>Archaea</taxon>
        <taxon>Methanobacteriati</taxon>
        <taxon>Methanobacteriota</taxon>
        <taxon>Stenosarchaea group</taxon>
        <taxon>Methanomicrobia</taxon>
        <taxon>Methanosarcinales</taxon>
        <taxon>Methanosarcinaceae</taxon>
        <taxon>Methanolobus</taxon>
    </lineage>
</organism>
<keyword evidence="1" id="KW-0812">Transmembrane</keyword>
<keyword evidence="1" id="KW-0472">Membrane</keyword>
<sequence length="361" mass="40477">MSNYKYVVYIESLSKMKNKIPQLTASNTMLATVVTFLLLATIITMGMLTPLIAKLTSGVELSLEPSYFNNRTAIPVAILMLLLSTCMLVGYTERKYILPIVGASALVSILFAVISPFGNTPMDIALPILIVTLLATLYRILGIYAKNKDTSTRAKIRKLSAHVIHIGIILILLGIVLSSNMKMESSAVLGTNEMVAFDGQHYQLVVNSMSSYYSGEAYRTYQGSSYTTEVVFDIYKNGNYFKEGQVNYITDFKWGQTYTTTYINRGLTEELFIAPRAISESDGQIDLYMRTVPFINCLWGGMYLMVIGIIALFFTDRRHEVPDKDASDRNISGSSNVDAIYDRMFEQELKKRTVKKTKGKR</sequence>
<accession>A0A1I4U3Q6</accession>